<dbReference type="InterPro" id="IPR012334">
    <property type="entry name" value="Pectin_lyas_fold"/>
</dbReference>
<reference evidence="2 3" key="1">
    <citation type="submission" date="2016-10" db="EMBL/GenBank/DDBJ databases">
        <authorList>
            <person name="de Groot N.N."/>
        </authorList>
    </citation>
    <scope>NUCLEOTIDE SEQUENCE [LARGE SCALE GENOMIC DNA]</scope>
    <source>
        <strain evidence="2 3">CGMCC 1.8894</strain>
    </source>
</reference>
<dbReference type="SUPFAM" id="SSF51126">
    <property type="entry name" value="Pectin lyase-like"/>
    <property type="match status" value="1"/>
</dbReference>
<feature type="domain" description="Rhamnogalacturonase A/B/Epimerase-like pectate lyase" evidence="1">
    <location>
        <begin position="188"/>
        <end position="244"/>
    </location>
</feature>
<dbReference type="Gene3D" id="2.160.20.10">
    <property type="entry name" value="Single-stranded right-handed beta-helix, Pectin lyase-like"/>
    <property type="match status" value="1"/>
</dbReference>
<dbReference type="GO" id="GO:0016829">
    <property type="term" value="F:lyase activity"/>
    <property type="evidence" value="ECO:0007669"/>
    <property type="project" value="UniProtKB-KW"/>
</dbReference>
<accession>A0A1H3BNX8</accession>
<protein>
    <submittedName>
        <fullName evidence="2">Pectate lyase superfamily protein</fullName>
    </submittedName>
</protein>
<evidence type="ECO:0000313" key="3">
    <source>
        <dbReference type="Proteomes" id="UP000198539"/>
    </source>
</evidence>
<dbReference type="RefSeq" id="WP_092890917.1">
    <property type="nucleotide sequence ID" value="NZ_CP061498.1"/>
</dbReference>
<dbReference type="InterPro" id="IPR024535">
    <property type="entry name" value="RHGA/B-epi-like_pectate_lyase"/>
</dbReference>
<organism evidence="2 3">
    <name type="scientific">Roseicitreum antarcticum</name>
    <dbReference type="NCBI Taxonomy" id="564137"/>
    <lineage>
        <taxon>Bacteria</taxon>
        <taxon>Pseudomonadati</taxon>
        <taxon>Pseudomonadota</taxon>
        <taxon>Alphaproteobacteria</taxon>
        <taxon>Rhodobacterales</taxon>
        <taxon>Paracoccaceae</taxon>
        <taxon>Roseicitreum</taxon>
    </lineage>
</organism>
<dbReference type="STRING" id="564137.SAMN04488238_108120"/>
<proteinExistence type="predicted"/>
<dbReference type="OrthoDB" id="7749009at2"/>
<keyword evidence="2" id="KW-0456">Lyase</keyword>
<dbReference type="AlphaFoldDB" id="A0A1H3BNX8"/>
<evidence type="ECO:0000313" key="2">
    <source>
        <dbReference type="EMBL" id="SDX43391.1"/>
    </source>
</evidence>
<dbReference type="InterPro" id="IPR011050">
    <property type="entry name" value="Pectin_lyase_fold/virulence"/>
</dbReference>
<keyword evidence="3" id="KW-1185">Reference proteome</keyword>
<gene>
    <name evidence="2" type="ORF">SAMN04488238_108120</name>
</gene>
<dbReference type="Proteomes" id="UP000198539">
    <property type="component" value="Unassembled WGS sequence"/>
</dbReference>
<name>A0A1H3BNX8_9RHOB</name>
<dbReference type="EMBL" id="FNOM01000008">
    <property type="protein sequence ID" value="SDX43391.1"/>
    <property type="molecule type" value="Genomic_DNA"/>
</dbReference>
<evidence type="ECO:0000259" key="1">
    <source>
        <dbReference type="Pfam" id="PF12708"/>
    </source>
</evidence>
<sequence length="762" mass="81160">MNIAITNGITLMPPAFAGGLEQWSSGDGTPGSPTYGGAANAALVPGDADFGGCLELLKTESVQRLRWMGQTPIIPGRYLRITARVKAVTGNLPEVRIAGWAGAPGGANVPGLPAQGPAVSLSQYGTIITVSAIVGSGARPGVDLPWGMAPSYGHFGLDLTGAVGGVVRIDDLVIEDVTGFFVRELLDWVDVRDFGAVGDGVADDHPAFLAAIQAAAGRGVLVSAGTFRLGQSLSVNTPIRFEGKVVMAPDARLILQKSFDFPTYEKAFGSSDLGFRKGVQALFHFSDHVTFDLMGRRARITSGLDVAALAGMDTFAVRRTIANGQIEVETAGDWASTSHSAQAGYNPAQPLVLTGVASVAQIPVGSRVTGAGVGREVYVRSRNIGAGSLTLSQPLYGAAASQSYTFTRDKYVLDFSGFASLDRLEFDNVDFMCKGVASGILLPPDGQLWWLRTCAFTRPKDRAITSIGRGCQGLQVDKCSFVSDQMPLRSQDRTSIVLNVNANDVKLRDNVVVLFARFAVMHGTAHIISGNHFYHGDTEAQGIRQAGLVLTNLSLASTITGNYIDNTFIELTNEYDPYPPLGNQFSFGSLSITGNVFICSSVAPWFRWIVVTPYGSGHTIQGLNVSGNTFRTFNGTIERVEGVDTTFAPLEYNSFRNIYWQSNTYNGITTPAESPVTLRHQQNTAASVWTVDPSARLPFGGWARTVAGVVMEGAFTGPGGETRSAMPYVSVQQGSANAQVLLHWPEATRGRAVVTVRVDNPL</sequence>
<dbReference type="Pfam" id="PF12708">
    <property type="entry name" value="Pect-lyase_RHGA_epim"/>
    <property type="match status" value="1"/>
</dbReference>